<protein>
    <submittedName>
        <fullName evidence="1">Uncharacterized protein</fullName>
    </submittedName>
</protein>
<name>A0A9X1ZXB8_9BACI</name>
<evidence type="ECO:0000313" key="2">
    <source>
        <dbReference type="Proteomes" id="UP001139150"/>
    </source>
</evidence>
<organism evidence="1 2">
    <name type="scientific">Halalkalibacter alkaliphilus</name>
    <dbReference type="NCBI Taxonomy" id="2917993"/>
    <lineage>
        <taxon>Bacteria</taxon>
        <taxon>Bacillati</taxon>
        <taxon>Bacillota</taxon>
        <taxon>Bacilli</taxon>
        <taxon>Bacillales</taxon>
        <taxon>Bacillaceae</taxon>
        <taxon>Halalkalibacter</taxon>
    </lineage>
</organism>
<proteinExistence type="predicted"/>
<dbReference type="RefSeq" id="WP_250094989.1">
    <property type="nucleotide sequence ID" value="NZ_JAKRYL010000002.1"/>
</dbReference>
<reference evidence="1" key="1">
    <citation type="submission" date="2022-02" db="EMBL/GenBank/DDBJ databases">
        <title>Halalkalibacter sp. nov. isolated from Lonar Lake, India.</title>
        <authorList>
            <person name="Joshi A."/>
            <person name="Thite S."/>
            <person name="Lodha T."/>
        </authorList>
    </citation>
    <scope>NUCLEOTIDE SEQUENCE</scope>
    <source>
        <strain evidence="1">MEB205</strain>
    </source>
</reference>
<dbReference type="EMBL" id="JAKRYL010000002">
    <property type="protein sequence ID" value="MCL7746061.1"/>
    <property type="molecule type" value="Genomic_DNA"/>
</dbReference>
<evidence type="ECO:0000313" key="1">
    <source>
        <dbReference type="EMBL" id="MCL7746061.1"/>
    </source>
</evidence>
<comment type="caution">
    <text evidence="1">The sequence shown here is derived from an EMBL/GenBank/DDBJ whole genome shotgun (WGS) entry which is preliminary data.</text>
</comment>
<gene>
    <name evidence="1" type="ORF">MF646_02890</name>
</gene>
<accession>A0A9X1ZXB8</accession>
<keyword evidence="2" id="KW-1185">Reference proteome</keyword>
<dbReference type="Proteomes" id="UP001139150">
    <property type="component" value="Unassembled WGS sequence"/>
</dbReference>
<sequence length="45" mass="5494">MKNIDKYPKSIKKAVRYIKQDASKEQLEEIRKLIDYAIERRTLRL</sequence>
<dbReference type="AlphaFoldDB" id="A0A9X1ZXB8"/>